<evidence type="ECO:0000256" key="8">
    <source>
        <dbReference type="ARBA" id="ARBA00037993"/>
    </source>
</evidence>
<evidence type="ECO:0000313" key="13">
    <source>
        <dbReference type="Proteomes" id="UP000652760"/>
    </source>
</evidence>
<keyword evidence="4 11" id="KW-0547">Nucleotide-binding</keyword>
<evidence type="ECO:0000256" key="5">
    <source>
        <dbReference type="ARBA" id="ARBA00022785"/>
    </source>
</evidence>
<keyword evidence="3 11" id="KW-0479">Metal-binding</keyword>
<dbReference type="EC" id="6.3.4.20" evidence="9 11"/>
<dbReference type="PANTHER" id="PTHR42914">
    <property type="entry name" value="7-CYANO-7-DEAZAGUANINE SYNTHASE"/>
    <property type="match status" value="1"/>
</dbReference>
<evidence type="ECO:0000256" key="2">
    <source>
        <dbReference type="ARBA" id="ARBA00022598"/>
    </source>
</evidence>
<evidence type="ECO:0000256" key="11">
    <source>
        <dbReference type="HAMAP-Rule" id="MF_01633"/>
    </source>
</evidence>
<keyword evidence="7 11" id="KW-0067">ATP-binding</keyword>
<feature type="binding site" evidence="11">
    <location>
        <begin position="18"/>
        <end position="28"/>
    </location>
    <ligand>
        <name>ATP</name>
        <dbReference type="ChEBI" id="CHEBI:30616"/>
    </ligand>
</feature>
<dbReference type="PANTHER" id="PTHR42914:SF1">
    <property type="entry name" value="7-CYANO-7-DEAZAGUANINE SYNTHASE"/>
    <property type="match status" value="1"/>
</dbReference>
<protein>
    <recommendedName>
        <fullName evidence="9 11">7-cyano-7-deazaguanine synthase</fullName>
        <ecNumber evidence="9 11">6.3.4.20</ecNumber>
    </recommendedName>
    <alternativeName>
        <fullName evidence="11">7-cyano-7-carbaguanine synthase</fullName>
    </alternativeName>
    <alternativeName>
        <fullName evidence="11">PreQ(0) synthase</fullName>
    </alternativeName>
    <alternativeName>
        <fullName evidence="11">Queuosine biosynthesis protein QueC</fullName>
    </alternativeName>
</protein>
<proteinExistence type="inferred from homology"/>
<comment type="similarity">
    <text evidence="8 11">Belongs to the QueC family.</text>
</comment>
<evidence type="ECO:0000256" key="10">
    <source>
        <dbReference type="ARBA" id="ARBA00047890"/>
    </source>
</evidence>
<evidence type="ECO:0000256" key="7">
    <source>
        <dbReference type="ARBA" id="ARBA00022840"/>
    </source>
</evidence>
<dbReference type="NCBIfam" id="TIGR00364">
    <property type="entry name" value="7-cyano-7-deazaguanine synthase QueC"/>
    <property type="match status" value="1"/>
</dbReference>
<keyword evidence="2 11" id="KW-0436">Ligase</keyword>
<dbReference type="InterPro" id="IPR014729">
    <property type="entry name" value="Rossmann-like_a/b/a_fold"/>
</dbReference>
<evidence type="ECO:0000256" key="9">
    <source>
        <dbReference type="ARBA" id="ARBA00039149"/>
    </source>
</evidence>
<evidence type="ECO:0000256" key="6">
    <source>
        <dbReference type="ARBA" id="ARBA00022833"/>
    </source>
</evidence>
<dbReference type="Proteomes" id="UP000652760">
    <property type="component" value="Unassembled WGS sequence"/>
</dbReference>
<keyword evidence="5 11" id="KW-0671">Queuosine biosynthesis</keyword>
<organism evidence="12 13">
    <name type="scientific">Azospirillum endophyticum</name>
    <dbReference type="NCBI Taxonomy" id="2800326"/>
    <lineage>
        <taxon>Bacteria</taxon>
        <taxon>Pseudomonadati</taxon>
        <taxon>Pseudomonadota</taxon>
        <taxon>Alphaproteobacteria</taxon>
        <taxon>Rhodospirillales</taxon>
        <taxon>Azospirillaceae</taxon>
        <taxon>Azospirillum</taxon>
    </lineage>
</organism>
<dbReference type="InterPro" id="IPR018317">
    <property type="entry name" value="QueC"/>
</dbReference>
<dbReference type="CDD" id="cd01995">
    <property type="entry name" value="QueC-like"/>
    <property type="match status" value="1"/>
</dbReference>
<feature type="binding site" evidence="11">
    <location>
        <position position="215"/>
    </location>
    <ligand>
        <name>Zn(2+)</name>
        <dbReference type="ChEBI" id="CHEBI:29105"/>
    </ligand>
</feature>
<dbReference type="Gene3D" id="3.40.50.620">
    <property type="entry name" value="HUPs"/>
    <property type="match status" value="1"/>
</dbReference>
<dbReference type="HAMAP" id="MF_01633">
    <property type="entry name" value="QueC"/>
    <property type="match status" value="1"/>
</dbReference>
<evidence type="ECO:0000256" key="4">
    <source>
        <dbReference type="ARBA" id="ARBA00022741"/>
    </source>
</evidence>
<evidence type="ECO:0000313" key="12">
    <source>
        <dbReference type="EMBL" id="MBK1841057.1"/>
    </source>
</evidence>
<gene>
    <name evidence="11 12" type="primary">queC</name>
    <name evidence="12" type="ORF">JHL17_27015</name>
</gene>
<feature type="binding site" evidence="11">
    <location>
        <position position="202"/>
    </location>
    <ligand>
        <name>Zn(2+)</name>
        <dbReference type="ChEBI" id="CHEBI:29105"/>
    </ligand>
</feature>
<evidence type="ECO:0000256" key="1">
    <source>
        <dbReference type="ARBA" id="ARBA00005061"/>
    </source>
</evidence>
<name>A0ABS1FC95_9PROT</name>
<feature type="binding site" evidence="11">
    <location>
        <position position="212"/>
    </location>
    <ligand>
        <name>Zn(2+)</name>
        <dbReference type="ChEBI" id="CHEBI:29105"/>
    </ligand>
</feature>
<dbReference type="EMBL" id="JAENHM010000073">
    <property type="protein sequence ID" value="MBK1841057.1"/>
    <property type="molecule type" value="Genomic_DNA"/>
</dbReference>
<evidence type="ECO:0000256" key="3">
    <source>
        <dbReference type="ARBA" id="ARBA00022723"/>
    </source>
</evidence>
<comment type="function">
    <text evidence="11">Catalyzes the ATP-dependent conversion of 7-carboxy-7-deazaguanine (CDG) to 7-cyano-7-deazaguanine (preQ(0)).</text>
</comment>
<accession>A0ABS1FC95</accession>
<dbReference type="SUPFAM" id="SSF52402">
    <property type="entry name" value="Adenine nucleotide alpha hydrolases-like"/>
    <property type="match status" value="1"/>
</dbReference>
<feature type="binding site" evidence="11">
    <location>
        <position position="218"/>
    </location>
    <ligand>
        <name>Zn(2+)</name>
        <dbReference type="ChEBI" id="CHEBI:29105"/>
    </ligand>
</feature>
<comment type="catalytic activity">
    <reaction evidence="10 11">
        <text>7-carboxy-7-carbaguanine + NH4(+) + 2 ATP = 7-cyano-7-carbaguanine + 2 AMP + 2 diphosphate + 2 H(+)</text>
        <dbReference type="Rhea" id="RHEA:27982"/>
        <dbReference type="ChEBI" id="CHEBI:15378"/>
        <dbReference type="ChEBI" id="CHEBI:28938"/>
        <dbReference type="ChEBI" id="CHEBI:30616"/>
        <dbReference type="ChEBI" id="CHEBI:33019"/>
        <dbReference type="ChEBI" id="CHEBI:45075"/>
        <dbReference type="ChEBI" id="CHEBI:61036"/>
        <dbReference type="ChEBI" id="CHEBI:456215"/>
        <dbReference type="EC" id="6.3.4.20"/>
    </reaction>
</comment>
<keyword evidence="13" id="KW-1185">Reference proteome</keyword>
<comment type="cofactor">
    <cofactor evidence="11">
        <name>Zn(2+)</name>
        <dbReference type="ChEBI" id="CHEBI:29105"/>
    </cofactor>
    <text evidence="11">Binds 1 zinc ion per subunit.</text>
</comment>
<comment type="pathway">
    <text evidence="1 11">Purine metabolism; 7-cyano-7-deazaguanine biosynthesis.</text>
</comment>
<dbReference type="PIRSF" id="PIRSF006293">
    <property type="entry name" value="ExsB"/>
    <property type="match status" value="1"/>
</dbReference>
<dbReference type="Pfam" id="PF06508">
    <property type="entry name" value="QueC"/>
    <property type="match status" value="1"/>
</dbReference>
<reference evidence="13" key="1">
    <citation type="submission" date="2021-01" db="EMBL/GenBank/DDBJ databases">
        <title>Genome public.</title>
        <authorList>
            <person name="Liu C."/>
            <person name="Sun Q."/>
        </authorList>
    </citation>
    <scope>NUCLEOTIDE SEQUENCE [LARGE SCALE GENOMIC DNA]</scope>
    <source>
        <strain evidence="13">YIM B02556</strain>
    </source>
</reference>
<comment type="caution">
    <text evidence="12">The sequence shown here is derived from an EMBL/GenBank/DDBJ whole genome shotgun (WGS) entry which is preliminary data.</text>
</comment>
<sequence>MADQDKPRETQRDAVVLVSGGLDSTTVLAIAKAEGYRVNALSFRYGQRHAVELEAARRVVAAMGVERHVIADIDLRAFGGSALTDAIDVPKHGNAAELGEGIPVTYVPARNTVFLSFALAWAETLGASDLFIGVNALDYSGYPDCRPEYIAAFETLANLATKAGVEGSSRFKIHAPLMTLDKAAIVRRGLDLGVDYGLTHSCYDPTPEGLSCGACDSCLLRLKGFAEAGTTDPIRYGAASKS</sequence>
<keyword evidence="6 11" id="KW-0862">Zinc</keyword>
<dbReference type="RefSeq" id="WP_200197766.1">
    <property type="nucleotide sequence ID" value="NZ_JAENHM010000073.1"/>
</dbReference>